<feature type="domain" description="Stealth protein CR3 conserved region 3" evidence="6">
    <location>
        <begin position="348"/>
        <end position="395"/>
    </location>
</feature>
<evidence type="ECO:0000313" key="8">
    <source>
        <dbReference type="EMBL" id="WGT46990.1"/>
    </source>
</evidence>
<dbReference type="EMBL" id="CP123967">
    <property type="protein sequence ID" value="WGT46990.1"/>
    <property type="molecule type" value="Genomic_DNA"/>
</dbReference>
<dbReference type="PANTHER" id="PTHR24045">
    <property type="match status" value="1"/>
</dbReference>
<evidence type="ECO:0000256" key="1">
    <source>
        <dbReference type="ARBA" id="ARBA00007583"/>
    </source>
</evidence>
<keyword evidence="3" id="KW-0270">Exopolysaccharide synthesis</keyword>
<evidence type="ECO:0000313" key="9">
    <source>
        <dbReference type="Proteomes" id="UP001244136"/>
    </source>
</evidence>
<gene>
    <name evidence="8" type="ORF">QH948_12820</name>
</gene>
<accession>A0ABY8PWW5</accession>
<name>A0ABY8PWW5_9ACTN</name>
<dbReference type="RefSeq" id="WP_281144732.1">
    <property type="nucleotide sequence ID" value="NZ_CP123967.1"/>
</dbReference>
<feature type="domain" description="Stealth protein CR4 conserved region 4" evidence="7">
    <location>
        <begin position="424"/>
        <end position="469"/>
    </location>
</feature>
<dbReference type="Pfam" id="PF17102">
    <property type="entry name" value="Stealth_CR3"/>
    <property type="match status" value="1"/>
</dbReference>
<dbReference type="Pfam" id="PF11380">
    <property type="entry name" value="Stealth_CR2"/>
    <property type="match status" value="1"/>
</dbReference>
<dbReference type="InterPro" id="IPR031358">
    <property type="entry name" value="Stealth_CR1"/>
</dbReference>
<evidence type="ECO:0000259" key="5">
    <source>
        <dbReference type="Pfam" id="PF17101"/>
    </source>
</evidence>
<dbReference type="InterPro" id="IPR031357">
    <property type="entry name" value="Stealth_CR3"/>
</dbReference>
<evidence type="ECO:0000259" key="6">
    <source>
        <dbReference type="Pfam" id="PF17102"/>
    </source>
</evidence>
<evidence type="ECO:0000259" key="4">
    <source>
        <dbReference type="Pfam" id="PF11380"/>
    </source>
</evidence>
<evidence type="ECO:0000256" key="3">
    <source>
        <dbReference type="ARBA" id="ARBA00023169"/>
    </source>
</evidence>
<dbReference type="InterPro" id="IPR047141">
    <property type="entry name" value="Stealth"/>
</dbReference>
<reference evidence="8 9" key="1">
    <citation type="journal article" date="2008" name="Int. J. Syst. Evol. Microbiol.">
        <title>Tessaracoccus flavescens sp. nov., isolated from marine sediment.</title>
        <authorList>
            <person name="Lee D.W."/>
            <person name="Lee S.D."/>
        </authorList>
    </citation>
    <scope>NUCLEOTIDE SEQUENCE [LARGE SCALE GENOMIC DNA]</scope>
    <source>
        <strain evidence="8 9">T21</strain>
    </source>
</reference>
<dbReference type="Proteomes" id="UP001244136">
    <property type="component" value="Chromosome"/>
</dbReference>
<protein>
    <submittedName>
        <fullName evidence="8">Stealth CR1 domain-containing protein</fullName>
    </submittedName>
</protein>
<organism evidence="8 9">
    <name type="scientific">Tessaracoccus lacteus</name>
    <dbReference type="NCBI Taxonomy" id="3041766"/>
    <lineage>
        <taxon>Bacteria</taxon>
        <taxon>Bacillati</taxon>
        <taxon>Actinomycetota</taxon>
        <taxon>Actinomycetes</taxon>
        <taxon>Propionibacteriales</taxon>
        <taxon>Propionibacteriaceae</taxon>
        <taxon>Tessaracoccus</taxon>
    </lineage>
</organism>
<comment type="similarity">
    <text evidence="1">Belongs to the stealth family.</text>
</comment>
<evidence type="ECO:0000259" key="7">
    <source>
        <dbReference type="Pfam" id="PF17103"/>
    </source>
</evidence>
<evidence type="ECO:0000256" key="2">
    <source>
        <dbReference type="ARBA" id="ARBA00022679"/>
    </source>
</evidence>
<keyword evidence="9" id="KW-1185">Reference proteome</keyword>
<feature type="domain" description="Stealth protein CR1 conserved region 1" evidence="5">
    <location>
        <begin position="160"/>
        <end position="180"/>
    </location>
</feature>
<dbReference type="Pfam" id="PF17101">
    <property type="entry name" value="Stealth_CR1"/>
    <property type="match status" value="1"/>
</dbReference>
<sequence>MRAGVAAFLQRGDRARQTRRSSESVWTTLGNHTLEATVRPSFRADEAIAETLATASAALHASDVPHVQVNSYPELPQIRIQPRHWDAALRALAADPSHHWYARRLGRIRPMTARLVAEPTGKLTVFRTWADPTGRFLGGPDVGIALSLVGDNPTPPVEAIDVVYTWVDGSDPTWQRRRDAHRGGPNDHLHDTAANRARYTTIEELRYSVRSLLRYAPWVRNIFVVTASQVPQWLADEHPGLKVVDHAEIFDDPAALPTFNSHAIESRLHHIDGLAEHYLYLNDDVFLSRYLPPSTFFDQDGNPRVFLSGLAVGDSPRTKHDAPVVAAAKNNRDLLLRLTNSPLAHRQKHVPHPQLRSVAFELEGRAPEEFERTGRAKFRSPRDLSVASSLLPYYCYLTGRGSLGSINHFYADVASWELTWRLPRLLRERDADIICLNATTHSQQRYAELIRAFYQAYFPGASRLERPPTP</sequence>
<feature type="domain" description="Stealth protein CR2 conserved region 2" evidence="4">
    <location>
        <begin position="198"/>
        <end position="304"/>
    </location>
</feature>
<dbReference type="Pfam" id="PF17103">
    <property type="entry name" value="Stealth_CR4"/>
    <property type="match status" value="1"/>
</dbReference>
<keyword evidence="2" id="KW-0808">Transferase</keyword>
<dbReference type="InterPro" id="IPR031356">
    <property type="entry name" value="Stealth_CR4"/>
</dbReference>
<proteinExistence type="inferred from homology"/>
<dbReference type="InterPro" id="IPR021520">
    <property type="entry name" value="Stealth_CR2"/>
</dbReference>
<dbReference type="PANTHER" id="PTHR24045:SF0">
    <property type="entry name" value="N-ACETYLGLUCOSAMINE-1-PHOSPHOTRANSFERASE SUBUNITS ALPHA_BETA"/>
    <property type="match status" value="1"/>
</dbReference>